<accession>A0A6C0KNW9</accession>
<proteinExistence type="predicted"/>
<keyword evidence="1" id="KW-0472">Membrane</keyword>
<evidence type="ECO:0000313" key="2">
    <source>
        <dbReference type="EMBL" id="QHU19329.1"/>
    </source>
</evidence>
<feature type="transmembrane region" description="Helical" evidence="1">
    <location>
        <begin position="130"/>
        <end position="150"/>
    </location>
</feature>
<keyword evidence="1" id="KW-0812">Transmembrane</keyword>
<evidence type="ECO:0000256" key="1">
    <source>
        <dbReference type="SAM" id="Phobius"/>
    </source>
</evidence>
<keyword evidence="1" id="KW-1133">Transmembrane helix</keyword>
<feature type="transmembrane region" description="Helical" evidence="1">
    <location>
        <begin position="31"/>
        <end position="50"/>
    </location>
</feature>
<feature type="transmembrane region" description="Helical" evidence="1">
    <location>
        <begin position="62"/>
        <end position="86"/>
    </location>
</feature>
<name>A0A6C0KNW9_9ZZZZ</name>
<dbReference type="AlphaFoldDB" id="A0A6C0KNW9"/>
<sequence length="198" mass="23429">MSFKVQKFEGKKIESKKNFNMVNQKIIKQNMLKVSFVLIIVIILVNYFFYKFIKPPPNVFSLSIGFTFFMPLFIIIYSSWYQYYFLVQDTKEEILEEFEKQKLIEKGSDISVLLFGLALFTTILDSSRIGVIIPYILCAVVFGSTMVELADDLIFDHLNLERVVIIEEFKFGFQMLSHGFLFMSFYLTYFYFIKKIKN</sequence>
<protein>
    <submittedName>
        <fullName evidence="2">Uncharacterized protein</fullName>
    </submittedName>
</protein>
<dbReference type="EMBL" id="MN740947">
    <property type="protein sequence ID" value="QHU19329.1"/>
    <property type="molecule type" value="Genomic_DNA"/>
</dbReference>
<reference evidence="2" key="1">
    <citation type="journal article" date="2020" name="Nature">
        <title>Giant virus diversity and host interactions through global metagenomics.</title>
        <authorList>
            <person name="Schulz F."/>
            <person name="Roux S."/>
            <person name="Paez-Espino D."/>
            <person name="Jungbluth S."/>
            <person name="Walsh D.A."/>
            <person name="Denef V.J."/>
            <person name="McMahon K.D."/>
            <person name="Konstantinidis K.T."/>
            <person name="Eloe-Fadrosh E.A."/>
            <person name="Kyrpides N.C."/>
            <person name="Woyke T."/>
        </authorList>
    </citation>
    <scope>NUCLEOTIDE SEQUENCE</scope>
    <source>
        <strain evidence="2">GVMAG-S-3300013014-104</strain>
    </source>
</reference>
<organism evidence="2">
    <name type="scientific">viral metagenome</name>
    <dbReference type="NCBI Taxonomy" id="1070528"/>
    <lineage>
        <taxon>unclassified sequences</taxon>
        <taxon>metagenomes</taxon>
        <taxon>organismal metagenomes</taxon>
    </lineage>
</organism>
<feature type="transmembrane region" description="Helical" evidence="1">
    <location>
        <begin position="171"/>
        <end position="192"/>
    </location>
</feature>